<dbReference type="Gene3D" id="2.30.30.60">
    <property type="match status" value="1"/>
</dbReference>
<dbReference type="Gene3D" id="1.10.287.1260">
    <property type="match status" value="1"/>
</dbReference>
<evidence type="ECO:0000256" key="5">
    <source>
        <dbReference type="ARBA" id="ARBA00022692"/>
    </source>
</evidence>
<evidence type="ECO:0000259" key="10">
    <source>
        <dbReference type="Pfam" id="PF00924"/>
    </source>
</evidence>
<dbReference type="PANTHER" id="PTHR30460:SF0">
    <property type="entry name" value="MODERATE CONDUCTANCE MECHANOSENSITIVE CHANNEL YBIO"/>
    <property type="match status" value="1"/>
</dbReference>
<feature type="compositionally biased region" description="Gly residues" evidence="8">
    <location>
        <begin position="560"/>
        <end position="569"/>
    </location>
</feature>
<dbReference type="eggNOG" id="COG0668">
    <property type="taxonomic scope" value="Bacteria"/>
</dbReference>
<dbReference type="SUPFAM" id="SSF50182">
    <property type="entry name" value="Sm-like ribonucleoproteins"/>
    <property type="match status" value="1"/>
</dbReference>
<dbReference type="AlphaFoldDB" id="L1MLK4"/>
<feature type="transmembrane region" description="Helical" evidence="9">
    <location>
        <begin position="56"/>
        <end position="81"/>
    </location>
</feature>
<reference evidence="11 12" key="1">
    <citation type="submission" date="2012-05" db="EMBL/GenBank/DDBJ databases">
        <authorList>
            <person name="Weinstock G."/>
            <person name="Sodergren E."/>
            <person name="Lobos E.A."/>
            <person name="Fulton L."/>
            <person name="Fulton R."/>
            <person name="Courtney L."/>
            <person name="Fronick C."/>
            <person name="O'Laughlin M."/>
            <person name="Godfrey J."/>
            <person name="Wilson R.M."/>
            <person name="Miner T."/>
            <person name="Farmer C."/>
            <person name="Delehaunty K."/>
            <person name="Cordes M."/>
            <person name="Minx P."/>
            <person name="Tomlinson C."/>
            <person name="Chen J."/>
            <person name="Wollam A."/>
            <person name="Pepin K.H."/>
            <person name="Bhonagiri V."/>
            <person name="Zhang X."/>
            <person name="Suruliraj S."/>
            <person name="Warren W."/>
            <person name="Mitreva M."/>
            <person name="Mardis E.R."/>
            <person name="Wilson R.K."/>
        </authorList>
    </citation>
    <scope>NUCLEOTIDE SEQUENCE [LARGE SCALE GENOMIC DNA]</scope>
    <source>
        <strain evidence="11 12">F0235</strain>
    </source>
</reference>
<feature type="compositionally biased region" description="Basic and acidic residues" evidence="8">
    <location>
        <begin position="350"/>
        <end position="360"/>
    </location>
</feature>
<gene>
    <name evidence="11" type="ORF">HMPREF9997_00414</name>
</gene>
<accession>L1MLK4</accession>
<dbReference type="PANTHER" id="PTHR30460">
    <property type="entry name" value="MODERATE CONDUCTANCE MECHANOSENSITIVE CHANNEL YBIO"/>
    <property type="match status" value="1"/>
</dbReference>
<proteinExistence type="inferred from homology"/>
<comment type="caution">
    <text evidence="11">The sequence shown here is derived from an EMBL/GenBank/DDBJ whole genome shotgun (WGS) entry which is preliminary data.</text>
</comment>
<protein>
    <submittedName>
        <fullName evidence="11">Transporter, small conductance mechanosensitive ion channel MscS family protein</fullName>
    </submittedName>
</protein>
<dbReference type="InterPro" id="IPR010920">
    <property type="entry name" value="LSM_dom_sf"/>
</dbReference>
<feature type="domain" description="Mechanosensitive ion channel MscS" evidence="10">
    <location>
        <begin position="109"/>
        <end position="168"/>
    </location>
</feature>
<keyword evidence="7 9" id="KW-0472">Membrane</keyword>
<evidence type="ECO:0000256" key="3">
    <source>
        <dbReference type="ARBA" id="ARBA00008017"/>
    </source>
</evidence>
<dbReference type="OrthoDB" id="4638917at2"/>
<dbReference type="EMBL" id="AMEM01000007">
    <property type="protein sequence ID" value="EKX92127.1"/>
    <property type="molecule type" value="Genomic_DNA"/>
</dbReference>
<dbReference type="Pfam" id="PF00924">
    <property type="entry name" value="MS_channel_2nd"/>
    <property type="match status" value="1"/>
</dbReference>
<evidence type="ECO:0000256" key="8">
    <source>
        <dbReference type="SAM" id="MobiDB-lite"/>
    </source>
</evidence>
<feature type="transmembrane region" description="Helical" evidence="9">
    <location>
        <begin position="14"/>
        <end position="35"/>
    </location>
</feature>
<dbReference type="InterPro" id="IPR011014">
    <property type="entry name" value="MscS_channel_TM-2"/>
</dbReference>
<comment type="subcellular location">
    <subcellularLocation>
        <location evidence="2">Cell membrane</location>
    </subcellularLocation>
    <subcellularLocation>
        <location evidence="1">Membrane</location>
        <topology evidence="1">Multi-pass membrane protein</topology>
    </subcellularLocation>
</comment>
<dbReference type="InterPro" id="IPR023408">
    <property type="entry name" value="MscS_beta-dom_sf"/>
</dbReference>
<dbReference type="SUPFAM" id="SSF82861">
    <property type="entry name" value="Mechanosensitive channel protein MscS (YggB), transmembrane region"/>
    <property type="match status" value="1"/>
</dbReference>
<evidence type="ECO:0000256" key="9">
    <source>
        <dbReference type="SAM" id="Phobius"/>
    </source>
</evidence>
<evidence type="ECO:0000313" key="11">
    <source>
        <dbReference type="EMBL" id="EKX92127.1"/>
    </source>
</evidence>
<feature type="compositionally biased region" description="Acidic residues" evidence="8">
    <location>
        <begin position="369"/>
        <end position="381"/>
    </location>
</feature>
<dbReference type="RefSeq" id="WP_006062106.1">
    <property type="nucleotide sequence ID" value="NZ_KB290822.1"/>
</dbReference>
<dbReference type="STRING" id="1035195.HMPREF9997_00414"/>
<dbReference type="GO" id="GO:0008381">
    <property type="term" value="F:mechanosensitive monoatomic ion channel activity"/>
    <property type="evidence" value="ECO:0007669"/>
    <property type="project" value="InterPro"/>
</dbReference>
<evidence type="ECO:0000256" key="4">
    <source>
        <dbReference type="ARBA" id="ARBA00022475"/>
    </source>
</evidence>
<feature type="compositionally biased region" description="Low complexity" evidence="8">
    <location>
        <begin position="319"/>
        <end position="333"/>
    </location>
</feature>
<dbReference type="Proteomes" id="UP000010445">
    <property type="component" value="Unassembled WGS sequence"/>
</dbReference>
<evidence type="ECO:0000256" key="6">
    <source>
        <dbReference type="ARBA" id="ARBA00022989"/>
    </source>
</evidence>
<dbReference type="GO" id="GO:0005886">
    <property type="term" value="C:plasma membrane"/>
    <property type="evidence" value="ECO:0007669"/>
    <property type="project" value="UniProtKB-SubCell"/>
</dbReference>
<dbReference type="InterPro" id="IPR006685">
    <property type="entry name" value="MscS_channel_2nd"/>
</dbReference>
<keyword evidence="6 9" id="KW-1133">Transmembrane helix</keyword>
<name>L1MLK4_9CORY</name>
<keyword evidence="5 9" id="KW-0812">Transmembrane</keyword>
<feature type="compositionally biased region" description="Low complexity" evidence="8">
    <location>
        <begin position="462"/>
        <end position="559"/>
    </location>
</feature>
<evidence type="ECO:0000256" key="2">
    <source>
        <dbReference type="ARBA" id="ARBA00004236"/>
    </source>
</evidence>
<keyword evidence="4" id="KW-1003">Cell membrane</keyword>
<sequence>MPVGYLLDSAQNWILHHGVTLALLFVIAVLVPRVGRFTKRVLSRRLENIDDQSNKSRLALIGAGVYIAQMVAYFILVVLALQEFGFSPTSAAIPATVISAALGLGAQSIIADFLAGFFIISEKQFGVGDWVQFIGSNMDLQGDVIQITMRATTIRTLSGETVIVPNSTARVCVNHSNFWARAVVVIPIPLLGSQSIHEAIARSEKATRRSLAAPELRGDITGDLDVHPAVDIQTPTTVGMPWLVDMRFVVQVNPARQWAVERAIRTAVLEEFWDEYGSATTVSGAVRESLEAEPTITNRTFSSQPLIDVALPDAATRSTAGGTTHAQAAQADTASRENTPTAPQPAVTRDVARQDSEQSRSDLSVENPVDMEDDPAEDDEPTQIFRQATYDNIWLRMASLGGRVRPSTTLLFTLLFLLLFAKTWTVGAEATNANAIQTSQQMEQETQAPAPAPSTESSRQPSTTSDSTAPTSANASESSSPAETSTPESAAPTSEPATPERQSTNQQNQNQNQSQYQQQQQDNSGYSPQRQQQQQQQQQSDQTSNADQQSGNSDNSNSGNTGGGTTGQE</sequence>
<dbReference type="HOGENOM" id="CLU_025920_0_0_11"/>
<evidence type="ECO:0000256" key="7">
    <source>
        <dbReference type="ARBA" id="ARBA00023136"/>
    </source>
</evidence>
<comment type="similarity">
    <text evidence="3">Belongs to the MscS (TC 1.A.23) family.</text>
</comment>
<dbReference type="PATRIC" id="fig|1035195.3.peg.378"/>
<organism evidence="11 12">
    <name type="scientific">Corynebacterium durum F0235</name>
    <dbReference type="NCBI Taxonomy" id="1035195"/>
    <lineage>
        <taxon>Bacteria</taxon>
        <taxon>Bacillati</taxon>
        <taxon>Actinomycetota</taxon>
        <taxon>Actinomycetes</taxon>
        <taxon>Mycobacteriales</taxon>
        <taxon>Corynebacteriaceae</taxon>
        <taxon>Corynebacterium</taxon>
    </lineage>
</organism>
<feature type="region of interest" description="Disordered" evidence="8">
    <location>
        <begin position="316"/>
        <end position="384"/>
    </location>
</feature>
<dbReference type="InterPro" id="IPR045276">
    <property type="entry name" value="YbiO_bact"/>
</dbReference>
<keyword evidence="12" id="KW-1185">Reference proteome</keyword>
<evidence type="ECO:0000256" key="1">
    <source>
        <dbReference type="ARBA" id="ARBA00004141"/>
    </source>
</evidence>
<feature type="region of interest" description="Disordered" evidence="8">
    <location>
        <begin position="439"/>
        <end position="569"/>
    </location>
</feature>
<evidence type="ECO:0000313" key="12">
    <source>
        <dbReference type="Proteomes" id="UP000010445"/>
    </source>
</evidence>